<dbReference type="AlphaFoldDB" id="A0A1V0ABN7"/>
<accession>A0A1V0ABN7</accession>
<organism evidence="1 2">
    <name type="scientific">[Actinomadura] parvosata subsp. kistnae</name>
    <dbReference type="NCBI Taxonomy" id="1909395"/>
    <lineage>
        <taxon>Bacteria</taxon>
        <taxon>Bacillati</taxon>
        <taxon>Actinomycetota</taxon>
        <taxon>Actinomycetes</taxon>
        <taxon>Streptosporangiales</taxon>
        <taxon>Streptosporangiaceae</taxon>
        <taxon>Nonomuraea</taxon>
    </lineage>
</organism>
<gene>
    <name evidence="1" type="ORF">BKM31_44785</name>
</gene>
<dbReference type="RefSeq" id="WP_080043953.1">
    <property type="nucleotide sequence ID" value="NZ_CP017717.1"/>
</dbReference>
<dbReference type="KEGG" id="noa:BKM31_44785"/>
<evidence type="ECO:0000313" key="2">
    <source>
        <dbReference type="Proteomes" id="UP000190797"/>
    </source>
</evidence>
<proteinExistence type="predicted"/>
<name>A0A1V0ABN7_9ACTN</name>
<protein>
    <submittedName>
        <fullName evidence="1">Uncharacterized protein</fullName>
    </submittedName>
</protein>
<dbReference type="STRING" id="1909395.BKM31_44785"/>
<evidence type="ECO:0000313" key="1">
    <source>
        <dbReference type="EMBL" id="AQZ67640.1"/>
    </source>
</evidence>
<dbReference type="Proteomes" id="UP000190797">
    <property type="component" value="Chromosome"/>
</dbReference>
<sequence>MSLRDRLLNRPRPTGSFPLRVDDDTAARDELERARRLHTMLLLQGGVDESALEQARTDVREAEERLRDCFEFVTLRAVSAADFEALVTAHPPRPDTKDEMYNLDTFPKACFLACVEGELSQEEWERLWDTGLSNAEQIAAGNAAIRVNIRTPDESLPKGWERTEPSG</sequence>
<reference evidence="2" key="1">
    <citation type="journal article" date="2017" name="Med. Chem. Commun.">
        <title>Nonomuraea sp. ATCC 55076 harbours the largest actinomycete chromosome to date and the kistamicin biosynthetic gene cluster.</title>
        <authorList>
            <person name="Nazari B."/>
            <person name="Forneris C.C."/>
            <person name="Gibson M.I."/>
            <person name="Moon K."/>
            <person name="Schramma K.R."/>
            <person name="Seyedsayamdost M.R."/>
        </authorList>
    </citation>
    <scope>NUCLEOTIDE SEQUENCE [LARGE SCALE GENOMIC DNA]</scope>
    <source>
        <strain evidence="2">ATCC 55076</strain>
    </source>
</reference>
<keyword evidence="2" id="KW-1185">Reference proteome</keyword>
<dbReference type="EMBL" id="CP017717">
    <property type="protein sequence ID" value="AQZ67640.1"/>
    <property type="molecule type" value="Genomic_DNA"/>
</dbReference>
<dbReference type="OrthoDB" id="3539612at2"/>